<proteinExistence type="predicted"/>
<keyword evidence="1" id="KW-0808">Transferase</keyword>
<dbReference type="Pfam" id="PF02348">
    <property type="entry name" value="CTP_transf_3"/>
    <property type="match status" value="1"/>
</dbReference>
<dbReference type="InterPro" id="IPR029044">
    <property type="entry name" value="Nucleotide-diphossugar_trans"/>
</dbReference>
<dbReference type="InterPro" id="IPR050793">
    <property type="entry name" value="CMP-NeuNAc_synthase"/>
</dbReference>
<dbReference type="RefSeq" id="WP_338222565.1">
    <property type="nucleotide sequence ID" value="NZ_BTPD01000001.1"/>
</dbReference>
<keyword evidence="1" id="KW-0548">Nucleotidyltransferase</keyword>
<dbReference type="EMBL" id="BTPD01000001">
    <property type="protein sequence ID" value="GMQ27763.1"/>
    <property type="molecule type" value="Genomic_DNA"/>
</dbReference>
<dbReference type="SUPFAM" id="SSF53448">
    <property type="entry name" value="Nucleotide-diphospho-sugar transferases"/>
    <property type="match status" value="1"/>
</dbReference>
<dbReference type="CDD" id="cd02513">
    <property type="entry name" value="CMP-NeuAc_Synthase"/>
    <property type="match status" value="1"/>
</dbReference>
<dbReference type="InterPro" id="IPR003329">
    <property type="entry name" value="Cytidylyl_trans"/>
</dbReference>
<protein>
    <submittedName>
        <fullName evidence="1">Acylneuraminate cytidylyltransferase family protein</fullName>
    </submittedName>
</protein>
<name>A0ABQ6PIN0_9BACT</name>
<accession>A0ABQ6PIN0</accession>
<dbReference type="PANTHER" id="PTHR21485">
    <property type="entry name" value="HAD SUPERFAMILY MEMBERS CMAS AND KDSC"/>
    <property type="match status" value="1"/>
</dbReference>
<dbReference type="PANTHER" id="PTHR21485:SF6">
    <property type="entry name" value="N-ACYLNEURAMINATE CYTIDYLYLTRANSFERASE-RELATED"/>
    <property type="match status" value="1"/>
</dbReference>
<sequence length="228" mass="25628">MKPLVVIPARGGSKGVPRKNIKLLNGKPLIQYTIDAARAVFDDSVICVSTDDEEIKSVVESVGLSVPFIRPTALATDSAGTYEVLLHAIQYYENSGYNPDTLILLQATSPLRNAQHIKEAMQLFDDSCEMVVSVKETKSNPYFVLKEENILGFLENSKIGSFKTRQDCPKVWELNGAIFLIDVEILKIKRISEFTKVKKYEMSQEHSIDIDEMLDFELASLILNKNRL</sequence>
<dbReference type="GO" id="GO:0016779">
    <property type="term" value="F:nucleotidyltransferase activity"/>
    <property type="evidence" value="ECO:0007669"/>
    <property type="project" value="UniProtKB-KW"/>
</dbReference>
<evidence type="ECO:0000313" key="1">
    <source>
        <dbReference type="EMBL" id="GMQ27763.1"/>
    </source>
</evidence>
<dbReference type="Gene3D" id="3.90.550.10">
    <property type="entry name" value="Spore Coat Polysaccharide Biosynthesis Protein SpsA, Chain A"/>
    <property type="match status" value="1"/>
</dbReference>
<reference evidence="1 2" key="1">
    <citation type="submission" date="2023-08" db="EMBL/GenBank/DDBJ databases">
        <title>Draft genome sequence of Algoriphagus confluentis.</title>
        <authorList>
            <person name="Takatani N."/>
            <person name="Hosokawa M."/>
            <person name="Sawabe T."/>
        </authorList>
    </citation>
    <scope>NUCLEOTIDE SEQUENCE [LARGE SCALE GENOMIC DNA]</scope>
    <source>
        <strain evidence="1 2">NBRC 111222</strain>
    </source>
</reference>
<gene>
    <name evidence="1" type="ORF">Aconfl_04050</name>
</gene>
<organism evidence="1 2">
    <name type="scientific">Algoriphagus confluentis</name>
    <dbReference type="NCBI Taxonomy" id="1697556"/>
    <lineage>
        <taxon>Bacteria</taxon>
        <taxon>Pseudomonadati</taxon>
        <taxon>Bacteroidota</taxon>
        <taxon>Cytophagia</taxon>
        <taxon>Cytophagales</taxon>
        <taxon>Cyclobacteriaceae</taxon>
        <taxon>Algoriphagus</taxon>
    </lineage>
</organism>
<keyword evidence="2" id="KW-1185">Reference proteome</keyword>
<dbReference type="Proteomes" id="UP001338309">
    <property type="component" value="Unassembled WGS sequence"/>
</dbReference>
<comment type="caution">
    <text evidence="1">The sequence shown here is derived from an EMBL/GenBank/DDBJ whole genome shotgun (WGS) entry which is preliminary data.</text>
</comment>
<evidence type="ECO:0000313" key="2">
    <source>
        <dbReference type="Proteomes" id="UP001338309"/>
    </source>
</evidence>